<dbReference type="GO" id="GO:0005771">
    <property type="term" value="C:multivesicular body"/>
    <property type="evidence" value="ECO:0007669"/>
    <property type="project" value="TreeGrafter"/>
</dbReference>
<dbReference type="PANTHER" id="PTHR22761:SF12">
    <property type="entry name" value="CHARGED MULTIVESICULAR BODY PROTEIN 5"/>
    <property type="match status" value="1"/>
</dbReference>
<dbReference type="Pfam" id="PF03357">
    <property type="entry name" value="Snf7"/>
    <property type="match status" value="1"/>
</dbReference>
<dbReference type="PANTHER" id="PTHR22761">
    <property type="entry name" value="CHARGED MULTIVESICULAR BODY PROTEIN"/>
    <property type="match status" value="1"/>
</dbReference>
<gene>
    <name evidence="4" type="ORF">SYNPS1DRAFT_16488</name>
</gene>
<protein>
    <submittedName>
        <fullName evidence="4">Snf7-domain-containing protein</fullName>
    </submittedName>
</protein>
<dbReference type="Proteomes" id="UP000278143">
    <property type="component" value="Unassembled WGS sequence"/>
</dbReference>
<evidence type="ECO:0000256" key="3">
    <source>
        <dbReference type="SAM" id="MobiDB-lite"/>
    </source>
</evidence>
<evidence type="ECO:0000313" key="5">
    <source>
        <dbReference type="Proteomes" id="UP000278143"/>
    </source>
</evidence>
<evidence type="ECO:0000256" key="1">
    <source>
        <dbReference type="ARBA" id="ARBA00006190"/>
    </source>
</evidence>
<dbReference type="InterPro" id="IPR005024">
    <property type="entry name" value="Snf7_fam"/>
</dbReference>
<dbReference type="Gene3D" id="6.10.250.1710">
    <property type="match status" value="1"/>
</dbReference>
<feature type="region of interest" description="Disordered" evidence="3">
    <location>
        <begin position="1"/>
        <end position="28"/>
    </location>
</feature>
<sequence>MHRFFGASKKVPPPTLDGAITSASGRGADSRVESIEAKIRKLEAELARYKEQLGRLREGPSKNAVKQRALRILQQKRQYEQQRDQLQDQIFSMEQTQLATDNLRHTAMSVEAMKQANTALKKQYKGISIDKIEKMQDEMQDLLESANEVQDIMARSYDVPAEVDEADLEAELDALGDELLLEGESTPSYLQPSTALEEAMPELTDTLPSIPSQKNAAEETGRQAGRQACMHACMRVTHTRR</sequence>
<keyword evidence="5" id="KW-1185">Reference proteome</keyword>
<evidence type="ECO:0000313" key="4">
    <source>
        <dbReference type="EMBL" id="RKP24892.1"/>
    </source>
</evidence>
<keyword evidence="2" id="KW-0175">Coiled coil</keyword>
<organism evidence="4 5">
    <name type="scientific">Syncephalis pseudoplumigaleata</name>
    <dbReference type="NCBI Taxonomy" id="1712513"/>
    <lineage>
        <taxon>Eukaryota</taxon>
        <taxon>Fungi</taxon>
        <taxon>Fungi incertae sedis</taxon>
        <taxon>Zoopagomycota</taxon>
        <taxon>Zoopagomycotina</taxon>
        <taxon>Zoopagomycetes</taxon>
        <taxon>Zoopagales</taxon>
        <taxon>Piptocephalidaceae</taxon>
        <taxon>Syncephalis</taxon>
    </lineage>
</organism>
<reference evidence="5" key="1">
    <citation type="journal article" date="2018" name="Nat. Microbiol.">
        <title>Leveraging single-cell genomics to expand the fungal tree of life.</title>
        <authorList>
            <person name="Ahrendt S.R."/>
            <person name="Quandt C.A."/>
            <person name="Ciobanu D."/>
            <person name="Clum A."/>
            <person name="Salamov A."/>
            <person name="Andreopoulos B."/>
            <person name="Cheng J.F."/>
            <person name="Woyke T."/>
            <person name="Pelin A."/>
            <person name="Henrissat B."/>
            <person name="Reynolds N.K."/>
            <person name="Benny G.L."/>
            <person name="Smith M.E."/>
            <person name="James T.Y."/>
            <person name="Grigoriev I.V."/>
        </authorList>
    </citation>
    <scope>NUCLEOTIDE SEQUENCE [LARGE SCALE GENOMIC DNA]</scope>
    <source>
        <strain evidence="5">Benny S71-1</strain>
    </source>
</reference>
<dbReference type="AlphaFoldDB" id="A0A4P9YZ73"/>
<dbReference type="OrthoDB" id="3973241at2759"/>
<dbReference type="GO" id="GO:0032511">
    <property type="term" value="P:late endosome to vacuole transport via multivesicular body sorting pathway"/>
    <property type="evidence" value="ECO:0007669"/>
    <property type="project" value="TreeGrafter"/>
</dbReference>
<accession>A0A4P9YZ73</accession>
<proteinExistence type="inferred from homology"/>
<name>A0A4P9YZ73_9FUNG</name>
<dbReference type="EMBL" id="KZ989985">
    <property type="protein sequence ID" value="RKP24892.1"/>
    <property type="molecule type" value="Genomic_DNA"/>
</dbReference>
<evidence type="ECO:0000256" key="2">
    <source>
        <dbReference type="ARBA" id="ARBA00023054"/>
    </source>
</evidence>
<comment type="similarity">
    <text evidence="1">Belongs to the SNF7 family.</text>
</comment>
<dbReference type="GO" id="GO:0006900">
    <property type="term" value="P:vesicle budding from membrane"/>
    <property type="evidence" value="ECO:0007669"/>
    <property type="project" value="TreeGrafter"/>
</dbReference>